<keyword evidence="2" id="KW-1185">Reference proteome</keyword>
<dbReference type="InterPro" id="IPR008554">
    <property type="entry name" value="Glutaredoxin-like"/>
</dbReference>
<dbReference type="InterPro" id="IPR036249">
    <property type="entry name" value="Thioredoxin-like_sf"/>
</dbReference>
<dbReference type="Pfam" id="PF05768">
    <property type="entry name" value="Glrx-like"/>
    <property type="match status" value="1"/>
</dbReference>
<dbReference type="EMBL" id="BASE01000095">
    <property type="protein sequence ID" value="GAM15847.1"/>
    <property type="molecule type" value="Genomic_DNA"/>
</dbReference>
<dbReference type="Gene3D" id="3.40.30.10">
    <property type="entry name" value="Glutaredoxin"/>
    <property type="match status" value="1"/>
</dbReference>
<dbReference type="PANTHER" id="PTHR33558">
    <property type="entry name" value="GLUTAREDOXIN-LIKE PROTEIN C5ORF63 HOMOLOG"/>
    <property type="match status" value="1"/>
</dbReference>
<proteinExistence type="predicted"/>
<sequence>MKKTVKLYSRPRCHLCETAREILEDLQQDWDFSIEEINIDLDDELVEKYGIMIPVVELDGEELQYGIVNKKFISEAFSRKNLEFIS</sequence>
<name>A0A0A8XA10_MESS1</name>
<protein>
    <submittedName>
        <fullName evidence="1">Glutaredoxin family protein</fullName>
    </submittedName>
</protein>
<dbReference type="RefSeq" id="WP_041967469.1">
    <property type="nucleotide sequence ID" value="NZ_BASE01000095.1"/>
</dbReference>
<organism evidence="1 2">
    <name type="scientific">Mesobacillus selenatarsenatis (strain DSM 18680 / JCM 14380 / FERM P-15431 / SF-1)</name>
    <dbReference type="NCBI Taxonomy" id="1321606"/>
    <lineage>
        <taxon>Bacteria</taxon>
        <taxon>Bacillati</taxon>
        <taxon>Bacillota</taxon>
        <taxon>Bacilli</taxon>
        <taxon>Bacillales</taxon>
        <taxon>Bacillaceae</taxon>
        <taxon>Mesobacillus</taxon>
    </lineage>
</organism>
<dbReference type="AlphaFoldDB" id="A0A0A8XA10"/>
<evidence type="ECO:0000313" key="2">
    <source>
        <dbReference type="Proteomes" id="UP000031014"/>
    </source>
</evidence>
<accession>A0A0A8XA10</accession>
<comment type="caution">
    <text evidence="1">The sequence shown here is derived from an EMBL/GenBank/DDBJ whole genome shotgun (WGS) entry which is preliminary data.</text>
</comment>
<dbReference type="PANTHER" id="PTHR33558:SF1">
    <property type="entry name" value="GLUTAREDOXIN-LIKE PROTEIN C5ORF63 HOMOLOG"/>
    <property type="match status" value="1"/>
</dbReference>
<evidence type="ECO:0000313" key="1">
    <source>
        <dbReference type="EMBL" id="GAM15847.1"/>
    </source>
</evidence>
<gene>
    <name evidence="1" type="ORF">SAMD00020551_4006</name>
</gene>
<dbReference type="InterPro" id="IPR052565">
    <property type="entry name" value="Glutaredoxin-like_YDR286C"/>
</dbReference>
<reference evidence="1 2" key="1">
    <citation type="submission" date="2013-06" db="EMBL/GenBank/DDBJ databases">
        <title>Whole genome shotgun sequence of Bacillus selenatarsenatis SF-1.</title>
        <authorList>
            <person name="Kuroda M."/>
            <person name="Sei K."/>
            <person name="Yamashita M."/>
            <person name="Ike M."/>
        </authorList>
    </citation>
    <scope>NUCLEOTIDE SEQUENCE [LARGE SCALE GENOMIC DNA]</scope>
    <source>
        <strain evidence="1 2">SF-1</strain>
    </source>
</reference>
<dbReference type="OrthoDB" id="32865at2"/>
<dbReference type="Proteomes" id="UP000031014">
    <property type="component" value="Unassembled WGS sequence"/>
</dbReference>
<dbReference type="STRING" id="1321606.SAMD00020551_4006"/>
<dbReference type="SUPFAM" id="SSF52833">
    <property type="entry name" value="Thioredoxin-like"/>
    <property type="match status" value="1"/>
</dbReference>